<name>A0ABR8YGZ5_9MICC</name>
<dbReference type="Pfam" id="PF08327">
    <property type="entry name" value="AHSA1"/>
    <property type="match status" value="1"/>
</dbReference>
<dbReference type="EMBL" id="JACSQC010000002">
    <property type="protein sequence ID" value="MBD8043403.1"/>
    <property type="molecule type" value="Genomic_DNA"/>
</dbReference>
<evidence type="ECO:0000259" key="2">
    <source>
        <dbReference type="Pfam" id="PF08327"/>
    </source>
</evidence>
<dbReference type="InterPro" id="IPR023393">
    <property type="entry name" value="START-like_dom_sf"/>
</dbReference>
<dbReference type="SUPFAM" id="SSF55961">
    <property type="entry name" value="Bet v1-like"/>
    <property type="match status" value="1"/>
</dbReference>
<feature type="domain" description="Activator of Hsp90 ATPase homologue 1/2-like C-terminal" evidence="2">
    <location>
        <begin position="23"/>
        <end position="154"/>
    </location>
</feature>
<gene>
    <name evidence="3" type="ORF">H9638_06200</name>
</gene>
<evidence type="ECO:0000313" key="4">
    <source>
        <dbReference type="Proteomes" id="UP000652763"/>
    </source>
</evidence>
<protein>
    <submittedName>
        <fullName evidence="3">SRPBCC family protein</fullName>
    </submittedName>
</protein>
<accession>A0ABR8YGZ5</accession>
<evidence type="ECO:0000313" key="3">
    <source>
        <dbReference type="EMBL" id="MBD8043403.1"/>
    </source>
</evidence>
<dbReference type="CDD" id="cd07826">
    <property type="entry name" value="SRPBCC_CalC_Aha1-like_9"/>
    <property type="match status" value="1"/>
</dbReference>
<dbReference type="Gene3D" id="3.30.530.20">
    <property type="match status" value="1"/>
</dbReference>
<dbReference type="RefSeq" id="WP_191746304.1">
    <property type="nucleotide sequence ID" value="NZ_JACSQC010000002.1"/>
</dbReference>
<keyword evidence="4" id="KW-1185">Reference proteome</keyword>
<sequence length="159" mass="18027">MTNALEVTVPDGVPYIDYVREFDYPAREVFRAHVNPESYAQWIGPGSLETRIDAFEPTSGGSYRFVQTDSEGEYAFRGVFHSVRPDEFILQTFEYEGFPDETSLDYMRFEDLPDGRSRLIGHSLYPSVETRDNFVSSGMESGMASGYDKLEQLLAFATA</sequence>
<proteinExistence type="inferred from homology"/>
<dbReference type="Proteomes" id="UP000652763">
    <property type="component" value="Unassembled WGS sequence"/>
</dbReference>
<reference evidence="3 4" key="1">
    <citation type="submission" date="2020-08" db="EMBL/GenBank/DDBJ databases">
        <title>A Genomic Blueprint of the Chicken Gut Microbiome.</title>
        <authorList>
            <person name="Gilroy R."/>
            <person name="Ravi A."/>
            <person name="Getino M."/>
            <person name="Pursley I."/>
            <person name="Horton D.L."/>
            <person name="Alikhan N.-F."/>
            <person name="Baker D."/>
            <person name="Gharbi K."/>
            <person name="Hall N."/>
            <person name="Watson M."/>
            <person name="Adriaenssens E.M."/>
            <person name="Foster-Nyarko E."/>
            <person name="Jarju S."/>
            <person name="Secka A."/>
            <person name="Antonio M."/>
            <person name="Oren A."/>
            <person name="Chaudhuri R."/>
            <person name="La Ragione R.M."/>
            <person name="Hildebrand F."/>
            <person name="Pallen M.J."/>
        </authorList>
    </citation>
    <scope>NUCLEOTIDE SEQUENCE [LARGE SCALE GENOMIC DNA]</scope>
    <source>
        <strain evidence="3 4">Sa2BUA2</strain>
    </source>
</reference>
<evidence type="ECO:0000256" key="1">
    <source>
        <dbReference type="ARBA" id="ARBA00006817"/>
    </source>
</evidence>
<comment type="similarity">
    <text evidence="1">Belongs to the AHA1 family.</text>
</comment>
<organism evidence="3 4">
    <name type="scientific">Arthrobacter pullicola</name>
    <dbReference type="NCBI Taxonomy" id="2762224"/>
    <lineage>
        <taxon>Bacteria</taxon>
        <taxon>Bacillati</taxon>
        <taxon>Actinomycetota</taxon>
        <taxon>Actinomycetes</taxon>
        <taxon>Micrococcales</taxon>
        <taxon>Micrococcaceae</taxon>
        <taxon>Arthrobacter</taxon>
    </lineage>
</organism>
<comment type="caution">
    <text evidence="3">The sequence shown here is derived from an EMBL/GenBank/DDBJ whole genome shotgun (WGS) entry which is preliminary data.</text>
</comment>
<dbReference type="InterPro" id="IPR013538">
    <property type="entry name" value="ASHA1/2-like_C"/>
</dbReference>